<proteinExistence type="predicted"/>
<dbReference type="WBParaSite" id="GPLIN_001630900">
    <property type="protein sequence ID" value="GPLIN_001630900"/>
    <property type="gene ID" value="GPLIN_001630900"/>
</dbReference>
<organism evidence="3 4">
    <name type="scientific">Globodera pallida</name>
    <name type="common">Potato cyst nematode worm</name>
    <name type="synonym">Heterodera pallida</name>
    <dbReference type="NCBI Taxonomy" id="36090"/>
    <lineage>
        <taxon>Eukaryota</taxon>
        <taxon>Metazoa</taxon>
        <taxon>Ecdysozoa</taxon>
        <taxon>Nematoda</taxon>
        <taxon>Chromadorea</taxon>
        <taxon>Rhabditida</taxon>
        <taxon>Tylenchina</taxon>
        <taxon>Tylenchomorpha</taxon>
        <taxon>Tylenchoidea</taxon>
        <taxon>Heteroderidae</taxon>
        <taxon>Heteroderinae</taxon>
        <taxon>Globodera</taxon>
    </lineage>
</organism>
<keyword evidence="2" id="KW-0472">Membrane</keyword>
<evidence type="ECO:0000313" key="3">
    <source>
        <dbReference type="Proteomes" id="UP000050741"/>
    </source>
</evidence>
<evidence type="ECO:0000256" key="1">
    <source>
        <dbReference type="SAM" id="Coils"/>
    </source>
</evidence>
<keyword evidence="2" id="KW-0812">Transmembrane</keyword>
<reference evidence="4" key="2">
    <citation type="submission" date="2016-06" db="UniProtKB">
        <authorList>
            <consortium name="WormBaseParasite"/>
        </authorList>
    </citation>
    <scope>IDENTIFICATION</scope>
</reference>
<accession>A0A183CTV1</accession>
<keyword evidence="3" id="KW-1185">Reference proteome</keyword>
<evidence type="ECO:0000313" key="4">
    <source>
        <dbReference type="WBParaSite" id="GPLIN_001630900"/>
    </source>
</evidence>
<keyword evidence="1" id="KW-0175">Coiled coil</keyword>
<keyword evidence="2" id="KW-1133">Transmembrane helix</keyword>
<name>A0A183CTV1_GLOPA</name>
<reference evidence="3" key="1">
    <citation type="submission" date="2014-05" db="EMBL/GenBank/DDBJ databases">
        <title>The genome and life-stage specific transcriptomes of Globodera pallida elucidate key aspects of plant parasitism by a cyst nematode.</title>
        <authorList>
            <person name="Cotton J.A."/>
            <person name="Lilley C.J."/>
            <person name="Jones L.M."/>
            <person name="Kikuchi T."/>
            <person name="Reid A.J."/>
            <person name="Thorpe P."/>
            <person name="Tsai I.J."/>
            <person name="Beasley H."/>
            <person name="Blok V."/>
            <person name="Cock P.J.A."/>
            <person name="Van den Akker S.E."/>
            <person name="Holroyd N."/>
            <person name="Hunt M."/>
            <person name="Mantelin S."/>
            <person name="Naghra H."/>
            <person name="Pain A."/>
            <person name="Palomares-Rius J.E."/>
            <person name="Zarowiecki M."/>
            <person name="Berriman M."/>
            <person name="Jones J.T."/>
            <person name="Urwin P.E."/>
        </authorList>
    </citation>
    <scope>NUCLEOTIDE SEQUENCE [LARGE SCALE GENOMIC DNA]</scope>
    <source>
        <strain evidence="3">Lindley</strain>
    </source>
</reference>
<dbReference type="Proteomes" id="UP000050741">
    <property type="component" value="Unassembled WGS sequence"/>
</dbReference>
<feature type="coiled-coil region" evidence="1">
    <location>
        <begin position="103"/>
        <end position="134"/>
    </location>
</feature>
<dbReference type="AlphaFoldDB" id="A0A183CTV1"/>
<protein>
    <submittedName>
        <fullName evidence="4">Transmembrane protein</fullName>
    </submittedName>
</protein>
<evidence type="ECO:0000256" key="2">
    <source>
        <dbReference type="SAM" id="Phobius"/>
    </source>
</evidence>
<sequence length="187" mass="21945">MENIRDQVVSYQVLNRLTLLGIEIAGIVGAMNSQPERALTTREHEYVMNAVRASSSLSTSMIMWSMFSVAALLLVGMGLCLFVQYKASRAARIENRERVESFLQAFRDEAQIINRRVEEKEQRIDRRMEEREDRMDRRMQLFEERLTQRIDDRMQLFEERMTQFANDARGPVVPPVENRANCNISYF</sequence>
<feature type="transmembrane region" description="Helical" evidence="2">
    <location>
        <begin position="61"/>
        <end position="83"/>
    </location>
</feature>